<dbReference type="PANTHER" id="PTHR30606">
    <property type="entry name" value="LIPID A BIOSYNTHESIS LAUROYL ACYLTRANSFERASE"/>
    <property type="match status" value="1"/>
</dbReference>
<evidence type="ECO:0000256" key="4">
    <source>
        <dbReference type="ARBA" id="ARBA00022679"/>
    </source>
</evidence>
<dbReference type="Proteomes" id="UP000199144">
    <property type="component" value="Unassembled WGS sequence"/>
</dbReference>
<gene>
    <name evidence="7" type="ORF">SAMN04488042_11329</name>
</gene>
<protein>
    <submittedName>
        <fullName evidence="7">KDO2-lipid IV(A) lauroyltransferase</fullName>
    </submittedName>
</protein>
<keyword evidence="2" id="KW-1003">Cell membrane</keyword>
<dbReference type="RefSeq" id="WP_093096733.1">
    <property type="nucleotide sequence ID" value="NZ_FOTQ01000013.1"/>
</dbReference>
<reference evidence="7 8" key="1">
    <citation type="submission" date="2016-10" db="EMBL/GenBank/DDBJ databases">
        <authorList>
            <person name="de Groot N.N."/>
        </authorList>
    </citation>
    <scope>NUCLEOTIDE SEQUENCE [LARGE SCALE GENOMIC DNA]</scope>
    <source>
        <strain evidence="7 8">DSM 15283</strain>
    </source>
</reference>
<comment type="subcellular location">
    <subcellularLocation>
        <location evidence="1">Cell inner membrane</location>
    </subcellularLocation>
</comment>
<evidence type="ECO:0000256" key="3">
    <source>
        <dbReference type="ARBA" id="ARBA00022519"/>
    </source>
</evidence>
<dbReference type="AlphaFoldDB" id="A0A1I4T260"/>
<dbReference type="EMBL" id="FOTQ01000013">
    <property type="protein sequence ID" value="SFM70725.1"/>
    <property type="molecule type" value="Genomic_DNA"/>
</dbReference>
<evidence type="ECO:0000313" key="7">
    <source>
        <dbReference type="EMBL" id="SFM70725.1"/>
    </source>
</evidence>
<dbReference type="GO" id="GO:0005886">
    <property type="term" value="C:plasma membrane"/>
    <property type="evidence" value="ECO:0007669"/>
    <property type="project" value="UniProtKB-SubCell"/>
</dbReference>
<keyword evidence="4 7" id="KW-0808">Transferase</keyword>
<evidence type="ECO:0000256" key="6">
    <source>
        <dbReference type="ARBA" id="ARBA00023315"/>
    </source>
</evidence>
<proteinExistence type="predicted"/>
<evidence type="ECO:0000256" key="5">
    <source>
        <dbReference type="ARBA" id="ARBA00023136"/>
    </source>
</evidence>
<dbReference type="CDD" id="cd07984">
    <property type="entry name" value="LPLAT_LABLAT-like"/>
    <property type="match status" value="1"/>
</dbReference>
<keyword evidence="3" id="KW-0997">Cell inner membrane</keyword>
<evidence type="ECO:0000256" key="2">
    <source>
        <dbReference type="ARBA" id="ARBA00022475"/>
    </source>
</evidence>
<organism evidence="7 8">
    <name type="scientific">Shimia aestuarii</name>
    <dbReference type="NCBI Taxonomy" id="254406"/>
    <lineage>
        <taxon>Bacteria</taxon>
        <taxon>Pseudomonadati</taxon>
        <taxon>Pseudomonadota</taxon>
        <taxon>Alphaproteobacteria</taxon>
        <taxon>Rhodobacterales</taxon>
        <taxon>Roseobacteraceae</taxon>
    </lineage>
</organism>
<dbReference type="STRING" id="254406.SAMN04488042_11329"/>
<evidence type="ECO:0000313" key="8">
    <source>
        <dbReference type="Proteomes" id="UP000199144"/>
    </source>
</evidence>
<dbReference type="Pfam" id="PF03279">
    <property type="entry name" value="Lip_A_acyltrans"/>
    <property type="match status" value="1"/>
</dbReference>
<name>A0A1I4T260_9RHOB</name>
<dbReference type="GO" id="GO:0009247">
    <property type="term" value="P:glycolipid biosynthetic process"/>
    <property type="evidence" value="ECO:0007669"/>
    <property type="project" value="UniProtKB-ARBA"/>
</dbReference>
<keyword evidence="6" id="KW-0012">Acyltransferase</keyword>
<keyword evidence="8" id="KW-1185">Reference proteome</keyword>
<dbReference type="PIRSF" id="PIRSF026649">
    <property type="entry name" value="MsbB"/>
    <property type="match status" value="1"/>
</dbReference>
<dbReference type="GO" id="GO:0016746">
    <property type="term" value="F:acyltransferase activity"/>
    <property type="evidence" value="ECO:0007669"/>
    <property type="project" value="UniProtKB-KW"/>
</dbReference>
<sequence>MAKRSQNFGHWVSNLAIRGFLGFMNLLPYELRLHVTGLAMSRVVAPLSGARRRIRANLALIMPDLSPDEVHRIVLDVPYHMGRSVMELYAERAFADRIRARALEDSPGLAALEQARAEGRGIILISGHIGNYDAVRAALEGRGFSVGGLYKPMKNPYFNAHYVKALSRFGAPVFERSRRGMAAMVKFLRGGGTVGIIFDQRINKAPLLNFMGKPARTALSAAELALKYDALLVPCYGVRKPDGSFDLIIEPPVPHSTPEAMTQALNDSLERQVYTHPEQWMWTHNRWKKAGNDTPDDR</sequence>
<dbReference type="PANTHER" id="PTHR30606:SF10">
    <property type="entry name" value="PHOSPHATIDYLINOSITOL MANNOSIDE ACYLTRANSFERASE"/>
    <property type="match status" value="1"/>
</dbReference>
<keyword evidence="5" id="KW-0472">Membrane</keyword>
<accession>A0A1I4T260</accession>
<dbReference type="InterPro" id="IPR004960">
    <property type="entry name" value="LipA_acyltrans"/>
</dbReference>
<evidence type="ECO:0000256" key="1">
    <source>
        <dbReference type="ARBA" id="ARBA00004533"/>
    </source>
</evidence>
<dbReference type="OrthoDB" id="9801955at2"/>